<evidence type="ECO:0000259" key="1">
    <source>
        <dbReference type="Pfam" id="PF12728"/>
    </source>
</evidence>
<proteinExistence type="predicted"/>
<dbReference type="NCBIfam" id="TIGR01764">
    <property type="entry name" value="excise"/>
    <property type="match status" value="1"/>
</dbReference>
<comment type="caution">
    <text evidence="2">The sequence shown here is derived from an EMBL/GenBank/DDBJ whole genome shotgun (WGS) entry which is preliminary data.</text>
</comment>
<dbReference type="Gene3D" id="1.10.10.10">
    <property type="entry name" value="Winged helix-like DNA-binding domain superfamily/Winged helix DNA-binding domain"/>
    <property type="match status" value="1"/>
</dbReference>
<dbReference type="InterPro" id="IPR041657">
    <property type="entry name" value="HTH_17"/>
</dbReference>
<dbReference type="SUPFAM" id="SSF46955">
    <property type="entry name" value="Putative DNA-binding domain"/>
    <property type="match status" value="1"/>
</dbReference>
<dbReference type="Proteomes" id="UP001500842">
    <property type="component" value="Unassembled WGS sequence"/>
</dbReference>
<dbReference type="EMBL" id="BAAAOR010000051">
    <property type="protein sequence ID" value="GAA1548558.1"/>
    <property type="molecule type" value="Genomic_DNA"/>
</dbReference>
<name>A0ABN2BW26_9ACTN</name>
<feature type="domain" description="Helix-turn-helix" evidence="1">
    <location>
        <begin position="23"/>
        <end position="74"/>
    </location>
</feature>
<organism evidence="2 3">
    <name type="scientific">Nocardioides humi</name>
    <dbReference type="NCBI Taxonomy" id="449461"/>
    <lineage>
        <taxon>Bacteria</taxon>
        <taxon>Bacillati</taxon>
        <taxon>Actinomycetota</taxon>
        <taxon>Actinomycetes</taxon>
        <taxon>Propionibacteriales</taxon>
        <taxon>Nocardioidaceae</taxon>
        <taxon>Nocardioides</taxon>
    </lineage>
</organism>
<protein>
    <recommendedName>
        <fullName evidence="1">Helix-turn-helix domain-containing protein</fullName>
    </recommendedName>
</protein>
<dbReference type="Pfam" id="PF12728">
    <property type="entry name" value="HTH_17"/>
    <property type="match status" value="1"/>
</dbReference>
<accession>A0ABN2BW26</accession>
<evidence type="ECO:0000313" key="3">
    <source>
        <dbReference type="Proteomes" id="UP001500842"/>
    </source>
</evidence>
<dbReference type="InterPro" id="IPR010093">
    <property type="entry name" value="SinI_DNA-bd"/>
</dbReference>
<evidence type="ECO:0000313" key="2">
    <source>
        <dbReference type="EMBL" id="GAA1548558.1"/>
    </source>
</evidence>
<gene>
    <name evidence="2" type="ORF">GCM10009788_58100</name>
</gene>
<dbReference type="InterPro" id="IPR036388">
    <property type="entry name" value="WH-like_DNA-bd_sf"/>
</dbReference>
<keyword evidence="3" id="KW-1185">Reference proteome</keyword>
<reference evidence="2 3" key="1">
    <citation type="journal article" date="2019" name="Int. J. Syst. Evol. Microbiol.">
        <title>The Global Catalogue of Microorganisms (GCM) 10K type strain sequencing project: providing services to taxonomists for standard genome sequencing and annotation.</title>
        <authorList>
            <consortium name="The Broad Institute Genomics Platform"/>
            <consortium name="The Broad Institute Genome Sequencing Center for Infectious Disease"/>
            <person name="Wu L."/>
            <person name="Ma J."/>
        </authorList>
    </citation>
    <scope>NUCLEOTIDE SEQUENCE [LARGE SCALE GENOMIC DNA]</scope>
    <source>
        <strain evidence="2 3">JCM 14942</strain>
    </source>
</reference>
<sequence length="85" mass="9355">MGPVSHLSDMETDKTPAAGLEPLLSIEDLADYLGVPITTIYDWRVDGKGPCGIRVGRHVKFAVSDVRDWLAQQRESASGRTSEQR</sequence>
<dbReference type="InterPro" id="IPR009061">
    <property type="entry name" value="DNA-bd_dom_put_sf"/>
</dbReference>